<feature type="region of interest" description="Disordered" evidence="1">
    <location>
        <begin position="283"/>
        <end position="422"/>
    </location>
</feature>
<feature type="compositionally biased region" description="Polar residues" evidence="1">
    <location>
        <begin position="309"/>
        <end position="345"/>
    </location>
</feature>
<feature type="compositionally biased region" description="Low complexity" evidence="1">
    <location>
        <begin position="346"/>
        <end position="368"/>
    </location>
</feature>
<reference evidence="2 3" key="1">
    <citation type="journal article" date="2019" name="Sci. Rep.">
        <title>Nanopore sequencing improves the draft genome of the human pathogenic amoeba Naegleria fowleri.</title>
        <authorList>
            <person name="Liechti N."/>
            <person name="Schurch N."/>
            <person name="Bruggmann R."/>
            <person name="Wittwer M."/>
        </authorList>
    </citation>
    <scope>NUCLEOTIDE SEQUENCE [LARGE SCALE GENOMIC DNA]</scope>
    <source>
        <strain evidence="2 3">ATCC 30894</strain>
    </source>
</reference>
<keyword evidence="3" id="KW-1185">Reference proteome</keyword>
<dbReference type="VEuPathDB" id="AmoebaDB:FDP41_012349"/>
<feature type="region of interest" description="Disordered" evidence="1">
    <location>
        <begin position="487"/>
        <end position="508"/>
    </location>
</feature>
<feature type="compositionally biased region" description="Low complexity" evidence="1">
    <location>
        <begin position="395"/>
        <end position="414"/>
    </location>
</feature>
<dbReference type="VEuPathDB" id="AmoebaDB:NF0122360"/>
<dbReference type="OrthoDB" id="10375215at2759"/>
<dbReference type="AlphaFoldDB" id="A0A6A5C4I8"/>
<gene>
    <name evidence="2" type="ORF">FDP41_012349</name>
</gene>
<sequence>MPPSLLQETHRTFEQIEKAAKDTTDKILEFDIKLCPWEQLLSKYCILNKNLETIQTMMKKDDSNFRMALLHPKDASVEGLTQVTEKLSVYTLDLQKTKDSKDFPQITSNNPLSFTFSNQAEQIEKRIHHDDLATFCYTLIDKEYKKPSGSLKKKDKTSNQPRVFKFEEAKSLLQDTYKQRDASIRKQQKMRKNTIMDSILTGRDLIVSGSDIQILRDLERRSVYGTVSKRSAEEVFKPNIPPATSTITTTSGPIISSNTKIKISTIPNASMAQNAATLQTTMPPTVKKEEPSSAATPIAQDTKGRTKKSTSSGTARQSAKKSPNPVTAPSPTVGKTPSPSTATLNTSTTVPPFVTPVTTTPTGVANTPQIGAGRGRLPPTGTALPQTPKNVQLRPSTTPGGVTSSGATPTTTPTNARPISASPNTATITPNMISPNQQNLLLQNALLRFPSLPNAQLAAAYGRGLPLRHPANAATMMRPINFPMNMYQTAPTNPQQPPNTNPSQPQKK</sequence>
<evidence type="ECO:0000313" key="3">
    <source>
        <dbReference type="Proteomes" id="UP000444721"/>
    </source>
</evidence>
<dbReference type="VEuPathDB" id="AmoebaDB:NfTy_039780"/>
<protein>
    <submittedName>
        <fullName evidence="2">Uncharacterized protein</fullName>
    </submittedName>
</protein>
<dbReference type="Proteomes" id="UP000444721">
    <property type="component" value="Unassembled WGS sequence"/>
</dbReference>
<dbReference type="RefSeq" id="XP_044566405.1">
    <property type="nucleotide sequence ID" value="XM_044702859.1"/>
</dbReference>
<feature type="compositionally biased region" description="Polar residues" evidence="1">
    <location>
        <begin position="383"/>
        <end position="394"/>
    </location>
</feature>
<accession>A0A6A5C4I8</accession>
<dbReference type="EMBL" id="VFQX01000013">
    <property type="protein sequence ID" value="KAF0981692.1"/>
    <property type="molecule type" value="Genomic_DNA"/>
</dbReference>
<dbReference type="GeneID" id="68119564"/>
<evidence type="ECO:0000313" key="2">
    <source>
        <dbReference type="EMBL" id="KAF0981692.1"/>
    </source>
</evidence>
<organism evidence="2 3">
    <name type="scientific">Naegleria fowleri</name>
    <name type="common">Brain eating amoeba</name>
    <dbReference type="NCBI Taxonomy" id="5763"/>
    <lineage>
        <taxon>Eukaryota</taxon>
        <taxon>Discoba</taxon>
        <taxon>Heterolobosea</taxon>
        <taxon>Tetramitia</taxon>
        <taxon>Eutetramitia</taxon>
        <taxon>Vahlkampfiidae</taxon>
        <taxon>Naegleria</taxon>
    </lineage>
</organism>
<name>A0A6A5C4I8_NAEFO</name>
<comment type="caution">
    <text evidence="2">The sequence shown here is derived from an EMBL/GenBank/DDBJ whole genome shotgun (WGS) entry which is preliminary data.</text>
</comment>
<evidence type="ECO:0000256" key="1">
    <source>
        <dbReference type="SAM" id="MobiDB-lite"/>
    </source>
</evidence>
<proteinExistence type="predicted"/>